<accession>A0A5K3FKV4</accession>
<name>A0A5K3FKV4_MESCO</name>
<protein>
    <submittedName>
        <fullName evidence="1">F-box domain-containing protein</fullName>
    </submittedName>
</protein>
<dbReference type="WBParaSite" id="MCU_008625-RA">
    <property type="protein sequence ID" value="MCU_008625-RA"/>
    <property type="gene ID" value="MCU_008625"/>
</dbReference>
<proteinExistence type="predicted"/>
<sequence>KRSQAIRRTLSSKSELILCRPQIIQRILHYLTLNEWLNFVSAFPSWNYCFPHEILLSENGSPTLLFLLRRHLIQHIRTLRLTSPGPVAQGGAVGSIQKCILSNPFAFSRLQRLDLSVQMQPIDRLLEIFTTPAFPQLRYLSVRPTEPDSSDNLLTRQAPSIFVPPRLEVMKCHLTCSLVDERGEYIRVLLKLMQNVVHLTVCERMVGKTPWSQYLRQTGPFRNLESLQTDAKSDLLNAVNEMLFINEASFFPKLRSVNIGTMSSLKTLTTFSRRFLNPLEIAFSGFGQPTEGMSSAASNQVIQVGRSIPVGRGLLKLELIFFPDNINYSTSSAVSLMSQFGHPVSTLVVTVQHLVIPESHIEYIDFLRRFKALCREHLFPVLKRSKPSLKALELPVELIDSRSVDADFEAFLVFQRGMYPSIKSVSITSPPTFPFCNRSRWHSCHCLDTIPHTLPLKNICGLFCSLEELVLASDSHLDPDDLREVAHVCPELKRLYIYRWPVSMETHALAIQEILLSCSLEVLCLVVDSLRIQSGPNARLLCPRSWTLKYLYIDCIYQPFLSKEEFGQLVRWLPKANWITIANREASRCLEFRRSRTAETICEMRLDSGRRGKEPRSFAPELYDVVWKGEEKMKYFVAEWCHPCEA</sequence>
<organism evidence="1">
    <name type="scientific">Mesocestoides corti</name>
    <name type="common">Flatworm</name>
    <dbReference type="NCBI Taxonomy" id="53468"/>
    <lineage>
        <taxon>Eukaryota</taxon>
        <taxon>Metazoa</taxon>
        <taxon>Spiralia</taxon>
        <taxon>Lophotrochozoa</taxon>
        <taxon>Platyhelminthes</taxon>
        <taxon>Cestoda</taxon>
        <taxon>Eucestoda</taxon>
        <taxon>Cyclophyllidea</taxon>
        <taxon>Mesocestoididae</taxon>
        <taxon>Mesocestoides</taxon>
    </lineage>
</organism>
<dbReference type="AlphaFoldDB" id="A0A5K3FKV4"/>
<evidence type="ECO:0000313" key="1">
    <source>
        <dbReference type="WBParaSite" id="MCU_008625-RA"/>
    </source>
</evidence>
<reference evidence="1" key="1">
    <citation type="submission" date="2019-11" db="UniProtKB">
        <authorList>
            <consortium name="WormBaseParasite"/>
        </authorList>
    </citation>
    <scope>IDENTIFICATION</scope>
</reference>
<dbReference type="SUPFAM" id="SSF52047">
    <property type="entry name" value="RNI-like"/>
    <property type="match status" value="1"/>
</dbReference>